<sequence length="129" mass="14671">MVIPIMPLRLEPVDYPLQCLHIIKLLLIMLFNGFRISLAARLFLHIGQRVACDQNSNGAHDDDKVHKGVQQRYFPGDKACKGSELTCVEIGQHHHDREHRRPCQDSGTPGHHDAYDRQKENGVKGDRAE</sequence>
<gene>
    <name evidence="2" type="ORF">SDC9_58565</name>
</gene>
<feature type="region of interest" description="Disordered" evidence="1">
    <location>
        <begin position="91"/>
        <end position="129"/>
    </location>
</feature>
<feature type="compositionally biased region" description="Basic and acidic residues" evidence="1">
    <location>
        <begin position="91"/>
        <end position="103"/>
    </location>
</feature>
<feature type="compositionally biased region" description="Basic and acidic residues" evidence="1">
    <location>
        <begin position="110"/>
        <end position="129"/>
    </location>
</feature>
<proteinExistence type="predicted"/>
<comment type="caution">
    <text evidence="2">The sequence shown here is derived from an EMBL/GenBank/DDBJ whole genome shotgun (WGS) entry which is preliminary data.</text>
</comment>
<dbReference type="AlphaFoldDB" id="A0A644XDE7"/>
<organism evidence="2">
    <name type="scientific">bioreactor metagenome</name>
    <dbReference type="NCBI Taxonomy" id="1076179"/>
    <lineage>
        <taxon>unclassified sequences</taxon>
        <taxon>metagenomes</taxon>
        <taxon>ecological metagenomes</taxon>
    </lineage>
</organism>
<accession>A0A644XDE7</accession>
<protein>
    <submittedName>
        <fullName evidence="2">Uncharacterized protein</fullName>
    </submittedName>
</protein>
<evidence type="ECO:0000256" key="1">
    <source>
        <dbReference type="SAM" id="MobiDB-lite"/>
    </source>
</evidence>
<name>A0A644XDE7_9ZZZZ</name>
<dbReference type="EMBL" id="VSSQ01001938">
    <property type="protein sequence ID" value="MPM12213.1"/>
    <property type="molecule type" value="Genomic_DNA"/>
</dbReference>
<evidence type="ECO:0000313" key="2">
    <source>
        <dbReference type="EMBL" id="MPM12213.1"/>
    </source>
</evidence>
<reference evidence="2" key="1">
    <citation type="submission" date="2019-08" db="EMBL/GenBank/DDBJ databases">
        <authorList>
            <person name="Kucharzyk K."/>
            <person name="Murdoch R.W."/>
            <person name="Higgins S."/>
            <person name="Loffler F."/>
        </authorList>
    </citation>
    <scope>NUCLEOTIDE SEQUENCE</scope>
</reference>